<keyword evidence="1" id="KW-0732">Signal</keyword>
<evidence type="ECO:0000313" key="2">
    <source>
        <dbReference type="EMBL" id="SUO98321.1"/>
    </source>
</evidence>
<keyword evidence="3" id="KW-1185">Reference proteome</keyword>
<dbReference type="Proteomes" id="UP000254575">
    <property type="component" value="Unassembled WGS sequence"/>
</dbReference>
<proteinExistence type="predicted"/>
<sequence length="156" mass="17095">MQKNTRSAYMALLSLSLVLSACSSTDTGTQQSNKAIASLAAGANYAEVANARQKLQWTGVYQGIFPCTSCEGIATMLTIKPDMSFSLRTRELGREDIDKKSEGKFVWLSDNSHIQLQGTDSKRVFRIGDGFMELMGANGKPVTTANRKDFILEKTD</sequence>
<dbReference type="InterPro" id="IPR007298">
    <property type="entry name" value="Cu-R_lipoprotein_NlpE"/>
</dbReference>
<dbReference type="PROSITE" id="PS51257">
    <property type="entry name" value="PROKAR_LIPOPROTEIN"/>
    <property type="match status" value="1"/>
</dbReference>
<dbReference type="EMBL" id="UHIA01000004">
    <property type="protein sequence ID" value="SUO98321.1"/>
    <property type="molecule type" value="Genomic_DNA"/>
</dbReference>
<reference evidence="2 3" key="1">
    <citation type="submission" date="2018-06" db="EMBL/GenBank/DDBJ databases">
        <authorList>
            <consortium name="Pathogen Informatics"/>
            <person name="Doyle S."/>
        </authorList>
    </citation>
    <scope>NUCLEOTIDE SEQUENCE [LARGE SCALE GENOMIC DNA]</scope>
    <source>
        <strain evidence="2 3">NCTC10717</strain>
    </source>
</reference>
<gene>
    <name evidence="2" type="ORF">NCTC10717_02063</name>
</gene>
<protein>
    <submittedName>
        <fullName evidence="2">Lipoprotein involved with copper homeostasis and adhesion</fullName>
    </submittedName>
</protein>
<dbReference type="AlphaFoldDB" id="A0A380N333"/>
<dbReference type="RefSeq" id="WP_218564612.1">
    <property type="nucleotide sequence ID" value="NZ_UHIA01000004.1"/>
</dbReference>
<accession>A0A380N333</accession>
<organism evidence="2 3">
    <name type="scientific">Suttonella indologenes</name>
    <dbReference type="NCBI Taxonomy" id="13276"/>
    <lineage>
        <taxon>Bacteria</taxon>
        <taxon>Pseudomonadati</taxon>
        <taxon>Pseudomonadota</taxon>
        <taxon>Gammaproteobacteria</taxon>
        <taxon>Cardiobacteriales</taxon>
        <taxon>Cardiobacteriaceae</taxon>
        <taxon>Suttonella</taxon>
    </lineage>
</organism>
<feature type="signal peptide" evidence="1">
    <location>
        <begin position="1"/>
        <end position="23"/>
    </location>
</feature>
<keyword evidence="2" id="KW-0449">Lipoprotein</keyword>
<dbReference type="Pfam" id="PF04170">
    <property type="entry name" value="NlpE"/>
    <property type="match status" value="1"/>
</dbReference>
<name>A0A380N333_9GAMM</name>
<feature type="chain" id="PRO_5016747502" evidence="1">
    <location>
        <begin position="24"/>
        <end position="156"/>
    </location>
</feature>
<evidence type="ECO:0000256" key="1">
    <source>
        <dbReference type="SAM" id="SignalP"/>
    </source>
</evidence>
<dbReference type="Gene3D" id="2.40.128.640">
    <property type="match status" value="1"/>
</dbReference>
<evidence type="ECO:0000313" key="3">
    <source>
        <dbReference type="Proteomes" id="UP000254575"/>
    </source>
</evidence>